<gene>
    <name evidence="5" type="ORF">N8I77_006701</name>
</gene>
<evidence type="ECO:0000313" key="5">
    <source>
        <dbReference type="EMBL" id="KAK2608066.1"/>
    </source>
</evidence>
<dbReference type="AlphaFoldDB" id="A0AAD9SJP9"/>
<accession>A0AAD9SJP9</accession>
<dbReference type="Gene3D" id="3.40.50.720">
    <property type="entry name" value="NAD(P)-binding Rossmann-like Domain"/>
    <property type="match status" value="1"/>
</dbReference>
<organism evidence="5 6">
    <name type="scientific">Phomopsis amygdali</name>
    <name type="common">Fusicoccum amygdali</name>
    <dbReference type="NCBI Taxonomy" id="1214568"/>
    <lineage>
        <taxon>Eukaryota</taxon>
        <taxon>Fungi</taxon>
        <taxon>Dikarya</taxon>
        <taxon>Ascomycota</taxon>
        <taxon>Pezizomycotina</taxon>
        <taxon>Sordariomycetes</taxon>
        <taxon>Sordariomycetidae</taxon>
        <taxon>Diaporthales</taxon>
        <taxon>Diaporthaceae</taxon>
        <taxon>Diaporthe</taxon>
    </lineage>
</organism>
<name>A0AAD9SJP9_PHOAM</name>
<protein>
    <recommendedName>
        <fullName evidence="2">Dehydrogenase FUB6</fullName>
    </recommendedName>
    <alternativeName>
        <fullName evidence="3">Fusaric acid biosynthesis protein 6</fullName>
    </alternativeName>
</protein>
<dbReference type="InterPro" id="IPR011032">
    <property type="entry name" value="GroES-like_sf"/>
</dbReference>
<dbReference type="InterPro" id="IPR013149">
    <property type="entry name" value="ADH-like_C"/>
</dbReference>
<evidence type="ECO:0000256" key="2">
    <source>
        <dbReference type="ARBA" id="ARBA00069006"/>
    </source>
</evidence>
<keyword evidence="6" id="KW-1185">Reference proteome</keyword>
<sequence length="350" mass="37837">MSRQITSVVLAERPKGDIVPGKTFQQKQGPAPKAEDLKDGQILVETLYLSLDPAMRGWLDDVRSYVPPVQIGEVMRGSAIARVLASKSPRVKDGDLVTASTGWREVAIVGPKEFDSVSDIPLPKNGKVTDLQGVLGMTGLTAYFGMTTIGNVKPGETVVVSGAAGATGSVAAQMAKIAGGRVVGLAGSDAKCAWLEKELGFDVCLNYKDPDFRKKFKEATPKYIDVYFDNVGGEILDAALSRANKKARFIMCGAISQYNSTDPKGPRQISKVITQRVRMEGFIVFDFVKEYPVARKQLAQWLAEGKIKRQETVVKGGLKVAEQALLDLFKGGNTGKLLVEVKSPEEKSKL</sequence>
<keyword evidence="1" id="KW-0560">Oxidoreductase</keyword>
<dbReference type="SMART" id="SM00829">
    <property type="entry name" value="PKS_ER"/>
    <property type="match status" value="1"/>
</dbReference>
<evidence type="ECO:0000256" key="1">
    <source>
        <dbReference type="ARBA" id="ARBA00023002"/>
    </source>
</evidence>
<evidence type="ECO:0000259" key="4">
    <source>
        <dbReference type="SMART" id="SM00829"/>
    </source>
</evidence>
<dbReference type="SUPFAM" id="SSF50129">
    <property type="entry name" value="GroES-like"/>
    <property type="match status" value="1"/>
</dbReference>
<dbReference type="Pfam" id="PF16884">
    <property type="entry name" value="ADH_N_2"/>
    <property type="match status" value="1"/>
</dbReference>
<dbReference type="CDD" id="cd05288">
    <property type="entry name" value="PGDH"/>
    <property type="match status" value="1"/>
</dbReference>
<dbReference type="Gene3D" id="3.90.180.10">
    <property type="entry name" value="Medium-chain alcohol dehydrogenases, catalytic domain"/>
    <property type="match status" value="1"/>
</dbReference>
<comment type="caution">
    <text evidence="5">The sequence shown here is derived from an EMBL/GenBank/DDBJ whole genome shotgun (WGS) entry which is preliminary data.</text>
</comment>
<dbReference type="SUPFAM" id="SSF51735">
    <property type="entry name" value="NAD(P)-binding Rossmann-fold domains"/>
    <property type="match status" value="1"/>
</dbReference>
<dbReference type="InterPro" id="IPR041694">
    <property type="entry name" value="ADH_N_2"/>
</dbReference>
<dbReference type="InterPro" id="IPR036291">
    <property type="entry name" value="NAD(P)-bd_dom_sf"/>
</dbReference>
<reference evidence="5" key="1">
    <citation type="submission" date="2023-06" db="EMBL/GenBank/DDBJ databases">
        <authorList>
            <person name="Noh H."/>
        </authorList>
    </citation>
    <scope>NUCLEOTIDE SEQUENCE</scope>
    <source>
        <strain evidence="5">DUCC20226</strain>
    </source>
</reference>
<proteinExistence type="predicted"/>
<dbReference type="PANTHER" id="PTHR43205">
    <property type="entry name" value="PROSTAGLANDIN REDUCTASE"/>
    <property type="match status" value="1"/>
</dbReference>
<dbReference type="FunFam" id="3.40.50.720:FF:000121">
    <property type="entry name" value="Prostaglandin reductase 2"/>
    <property type="match status" value="1"/>
</dbReference>
<evidence type="ECO:0000313" key="6">
    <source>
        <dbReference type="Proteomes" id="UP001265746"/>
    </source>
</evidence>
<dbReference type="Proteomes" id="UP001265746">
    <property type="component" value="Unassembled WGS sequence"/>
</dbReference>
<evidence type="ECO:0000256" key="3">
    <source>
        <dbReference type="ARBA" id="ARBA00083301"/>
    </source>
</evidence>
<dbReference type="EMBL" id="JAUJFL010000003">
    <property type="protein sequence ID" value="KAK2608066.1"/>
    <property type="molecule type" value="Genomic_DNA"/>
</dbReference>
<dbReference type="InterPro" id="IPR045010">
    <property type="entry name" value="MDR_fam"/>
</dbReference>
<feature type="domain" description="Enoyl reductase (ER)" evidence="4">
    <location>
        <begin position="22"/>
        <end position="339"/>
    </location>
</feature>
<dbReference type="Pfam" id="PF00107">
    <property type="entry name" value="ADH_zinc_N"/>
    <property type="match status" value="1"/>
</dbReference>
<dbReference type="InterPro" id="IPR020843">
    <property type="entry name" value="ER"/>
</dbReference>
<dbReference type="PANTHER" id="PTHR43205:SF42">
    <property type="entry name" value="ALCOHOL DEHYDROGENASE, ZINC-CONTAINING (AFU_ORTHOLOGUE AFUA_7G04530)"/>
    <property type="match status" value="1"/>
</dbReference>
<dbReference type="GO" id="GO:0016628">
    <property type="term" value="F:oxidoreductase activity, acting on the CH-CH group of donors, NAD or NADP as acceptor"/>
    <property type="evidence" value="ECO:0007669"/>
    <property type="project" value="InterPro"/>
</dbReference>